<dbReference type="GO" id="GO:0009611">
    <property type="term" value="P:response to wounding"/>
    <property type="evidence" value="ECO:0007669"/>
    <property type="project" value="InterPro"/>
</dbReference>
<feature type="signal peptide" evidence="4">
    <location>
        <begin position="1"/>
        <end position="21"/>
    </location>
</feature>
<keyword evidence="2" id="KW-0646">Protease inhibitor</keyword>
<accession>A0A9J5VY66</accession>
<reference evidence="5" key="1">
    <citation type="submission" date="2020-09" db="EMBL/GenBank/DDBJ databases">
        <title>De no assembly of potato wild relative species, Solanum commersonii.</title>
        <authorList>
            <person name="Cho K."/>
        </authorList>
    </citation>
    <scope>NUCLEOTIDE SEQUENCE</scope>
    <source>
        <strain evidence="5">LZ3.2</strain>
        <tissue evidence="5">Leaf</tissue>
    </source>
</reference>
<evidence type="ECO:0000313" key="5">
    <source>
        <dbReference type="EMBL" id="KAG5568113.1"/>
    </source>
</evidence>
<keyword evidence="4" id="KW-0732">Signal</keyword>
<dbReference type="PANTHER" id="PTHR33091:SF81">
    <property type="entry name" value="SERINE PROTEASE INHIBITOR, POTATO INHIBITOR I-TYPE FAMILY PROTEIN"/>
    <property type="match status" value="1"/>
</dbReference>
<dbReference type="SUPFAM" id="SSF54654">
    <property type="entry name" value="CI-2 family of serine protease inhibitors"/>
    <property type="match status" value="1"/>
</dbReference>
<gene>
    <name evidence="5" type="ORF">H5410_064868</name>
</gene>
<dbReference type="EMBL" id="JACXVP010000241">
    <property type="protein sequence ID" value="KAG5568113.1"/>
    <property type="molecule type" value="Genomic_DNA"/>
</dbReference>
<evidence type="ECO:0000313" key="6">
    <source>
        <dbReference type="Proteomes" id="UP000824120"/>
    </source>
</evidence>
<name>A0A9J5VY66_SOLCO</name>
<evidence type="ECO:0000256" key="2">
    <source>
        <dbReference type="ARBA" id="ARBA00022690"/>
    </source>
</evidence>
<dbReference type="PANTHER" id="PTHR33091">
    <property type="entry name" value="PROTEIN, PUTATIVE, EXPRESSED-RELATED"/>
    <property type="match status" value="1"/>
</dbReference>
<dbReference type="Proteomes" id="UP000824120">
    <property type="component" value="Unassembled WGS sequence"/>
</dbReference>
<dbReference type="OrthoDB" id="10013825at2759"/>
<feature type="chain" id="PRO_5039950898" description="Serine protease inhibitor, potato inhibitor I-type family protein" evidence="4">
    <location>
        <begin position="22"/>
        <end position="114"/>
    </location>
</feature>
<evidence type="ECO:0008006" key="7">
    <source>
        <dbReference type="Google" id="ProtNLM"/>
    </source>
</evidence>
<keyword evidence="6" id="KW-1185">Reference proteome</keyword>
<dbReference type="Gene3D" id="3.30.10.10">
    <property type="entry name" value="Trypsin Inhibitor V, subunit A"/>
    <property type="match status" value="1"/>
</dbReference>
<comment type="caution">
    <text evidence="5">The sequence shown here is derived from an EMBL/GenBank/DDBJ whole genome shotgun (WGS) entry which is preliminary data.</text>
</comment>
<organism evidence="5 6">
    <name type="scientific">Solanum commersonii</name>
    <name type="common">Commerson's wild potato</name>
    <name type="synonym">Commerson's nightshade</name>
    <dbReference type="NCBI Taxonomy" id="4109"/>
    <lineage>
        <taxon>Eukaryota</taxon>
        <taxon>Viridiplantae</taxon>
        <taxon>Streptophyta</taxon>
        <taxon>Embryophyta</taxon>
        <taxon>Tracheophyta</taxon>
        <taxon>Spermatophyta</taxon>
        <taxon>Magnoliopsida</taxon>
        <taxon>eudicotyledons</taxon>
        <taxon>Gunneridae</taxon>
        <taxon>Pentapetalae</taxon>
        <taxon>asterids</taxon>
        <taxon>lamiids</taxon>
        <taxon>Solanales</taxon>
        <taxon>Solanaceae</taxon>
        <taxon>Solanoideae</taxon>
        <taxon>Solaneae</taxon>
        <taxon>Solanum</taxon>
    </lineage>
</organism>
<comment type="similarity">
    <text evidence="1">Belongs to the protease inhibitor I13 (potato type I serine protease inhibitor) family.</text>
</comment>
<evidence type="ECO:0000256" key="1">
    <source>
        <dbReference type="ARBA" id="ARBA00008210"/>
    </source>
</evidence>
<evidence type="ECO:0000256" key="4">
    <source>
        <dbReference type="SAM" id="SignalP"/>
    </source>
</evidence>
<protein>
    <recommendedName>
        <fullName evidence="7">Serine protease inhibitor, potato inhibitor I-type family protein</fullName>
    </recommendedName>
</protein>
<dbReference type="GO" id="GO:0004867">
    <property type="term" value="F:serine-type endopeptidase inhibitor activity"/>
    <property type="evidence" value="ECO:0007669"/>
    <property type="project" value="UniProtKB-KW"/>
</dbReference>
<dbReference type="Pfam" id="PF00280">
    <property type="entry name" value="potato_inhibit"/>
    <property type="match status" value="1"/>
</dbReference>
<sequence length="114" mass="12356">MFKKISLVIAIVCAIYSSIESRTSYPPCMVCKCIGNDCAGSGLFPKGSRYEWPELVATHEKDAVNQVLNSNSVVTAVVIYKQVTNITDICCNRVWIYVDVPGGNGIVQNIPAVG</sequence>
<evidence type="ECO:0000256" key="3">
    <source>
        <dbReference type="ARBA" id="ARBA00022900"/>
    </source>
</evidence>
<keyword evidence="3" id="KW-0722">Serine protease inhibitor</keyword>
<dbReference type="InterPro" id="IPR000864">
    <property type="entry name" value="Prot_inh_pot1"/>
</dbReference>
<dbReference type="AlphaFoldDB" id="A0A9J5VY66"/>
<proteinExistence type="inferred from homology"/>
<dbReference type="InterPro" id="IPR036354">
    <property type="entry name" value="Prot_inh_pot1_sf"/>
</dbReference>